<dbReference type="InterPro" id="IPR050281">
    <property type="entry name" value="Flavin_monoamine_oxidase"/>
</dbReference>
<keyword evidence="5" id="KW-0073">Auxin biosynthesis</keyword>
<dbReference type="GO" id="GO:0009851">
    <property type="term" value="P:auxin biosynthetic process"/>
    <property type="evidence" value="ECO:0007669"/>
    <property type="project" value="UniProtKB-KW"/>
</dbReference>
<dbReference type="InterPro" id="IPR002937">
    <property type="entry name" value="Amino_oxidase"/>
</dbReference>
<evidence type="ECO:0000256" key="1">
    <source>
        <dbReference type="ARBA" id="ARBA00004814"/>
    </source>
</evidence>
<organism evidence="8 9">
    <name type="scientific">Occallatibacter riparius</name>
    <dbReference type="NCBI Taxonomy" id="1002689"/>
    <lineage>
        <taxon>Bacteria</taxon>
        <taxon>Pseudomonadati</taxon>
        <taxon>Acidobacteriota</taxon>
        <taxon>Terriglobia</taxon>
        <taxon>Terriglobales</taxon>
        <taxon>Acidobacteriaceae</taxon>
        <taxon>Occallatibacter</taxon>
    </lineage>
</organism>
<dbReference type="KEGG" id="orp:MOP44_01235"/>
<evidence type="ECO:0000256" key="6">
    <source>
        <dbReference type="ARBA" id="ARBA00047321"/>
    </source>
</evidence>
<dbReference type="InterPro" id="IPR036188">
    <property type="entry name" value="FAD/NAD-bd_sf"/>
</dbReference>
<dbReference type="EMBL" id="CP093313">
    <property type="protein sequence ID" value="UWZ87086.1"/>
    <property type="molecule type" value="Genomic_DNA"/>
</dbReference>
<gene>
    <name evidence="8" type="ORF">MOP44_01235</name>
</gene>
<evidence type="ECO:0000313" key="8">
    <source>
        <dbReference type="EMBL" id="UWZ87086.1"/>
    </source>
</evidence>
<protein>
    <recommendedName>
        <fullName evidence="4">Tryptophan 2-monooxygenase</fullName>
        <ecNumber evidence="3">1.13.12.3</ecNumber>
    </recommendedName>
</protein>
<dbReference type="Proteomes" id="UP001059380">
    <property type="component" value="Chromosome"/>
</dbReference>
<comment type="similarity">
    <text evidence="2">Belongs to the tryptophan 2-monooxygenase family.</text>
</comment>
<dbReference type="SUPFAM" id="SSF54373">
    <property type="entry name" value="FAD-linked reductases, C-terminal domain"/>
    <property type="match status" value="1"/>
</dbReference>
<sequence length="423" mass="46921">MIGAGVAGLAAAGVLAQAGRRVTVIEARGRIGGRVFTVNPGPEAVELGAEFVHGNPPELRGLLRDAGLRTEELHGSQLCWNNQTLAPCEESLEREFDWIEALKNWKGDDCSFKEYLDRASVPEPARRRLIDYVEGFNAADHRDIGVKSLGAQQAAEDAMEADRLFHVVGGYHQVPQFVSQAMIRDGGELILNARATSIEWQPGSVLISFENDGRRQEIRASRAVITLPLGVLLAGAVVFTPRPHKTLEAAAQMRMGIVERTILEFREPFWISSRGDLQGQLSQLSFLFSTGNAPNAWWTPFPDQHPRLTAWTGGPRVRSLPQTQHELEQHLLSQLSRIFARREQDLQQLFVRSWMHDWQRDPFTMGAYSYAPVDAADASKMMTEPVDHTLYFAGEHTDTSGNWGTVHGALRSGLRAASQILNA</sequence>
<evidence type="ECO:0000313" key="9">
    <source>
        <dbReference type="Proteomes" id="UP001059380"/>
    </source>
</evidence>
<dbReference type="PANTHER" id="PTHR10742:SF410">
    <property type="entry name" value="LYSINE-SPECIFIC HISTONE DEMETHYLASE 2"/>
    <property type="match status" value="1"/>
</dbReference>
<dbReference type="Gene3D" id="3.50.50.60">
    <property type="entry name" value="FAD/NAD(P)-binding domain"/>
    <property type="match status" value="1"/>
</dbReference>
<comment type="catalytic activity">
    <reaction evidence="6">
        <text>L-tryptophan + O2 = indole-3-acetamide + CO2 + H2O</text>
        <dbReference type="Rhea" id="RHEA:16165"/>
        <dbReference type="ChEBI" id="CHEBI:15377"/>
        <dbReference type="ChEBI" id="CHEBI:15379"/>
        <dbReference type="ChEBI" id="CHEBI:16031"/>
        <dbReference type="ChEBI" id="CHEBI:16526"/>
        <dbReference type="ChEBI" id="CHEBI:57912"/>
        <dbReference type="EC" id="1.13.12.3"/>
    </reaction>
</comment>
<evidence type="ECO:0000256" key="3">
    <source>
        <dbReference type="ARBA" id="ARBA00012535"/>
    </source>
</evidence>
<evidence type="ECO:0000256" key="4">
    <source>
        <dbReference type="ARBA" id="ARBA00017871"/>
    </source>
</evidence>
<dbReference type="PANTHER" id="PTHR10742">
    <property type="entry name" value="FLAVIN MONOAMINE OXIDASE"/>
    <property type="match status" value="1"/>
</dbReference>
<dbReference type="EC" id="1.13.12.3" evidence="3"/>
<dbReference type="SUPFAM" id="SSF51905">
    <property type="entry name" value="FAD/NAD(P)-binding domain"/>
    <property type="match status" value="1"/>
</dbReference>
<dbReference type="GO" id="GO:0050361">
    <property type="term" value="F:tryptophan 2-monooxygenase activity"/>
    <property type="evidence" value="ECO:0007669"/>
    <property type="project" value="UniProtKB-EC"/>
</dbReference>
<reference evidence="8" key="1">
    <citation type="submission" date="2021-04" db="EMBL/GenBank/DDBJ databases">
        <title>Phylogenetic analysis of Acidobacteriaceae.</title>
        <authorList>
            <person name="Qiu L."/>
            <person name="Zhang Q."/>
        </authorList>
    </citation>
    <scope>NUCLEOTIDE SEQUENCE</scope>
    <source>
        <strain evidence="8">DSM 25168</strain>
    </source>
</reference>
<dbReference type="AlphaFoldDB" id="A0A9J7BZF9"/>
<feature type="domain" description="Amine oxidase" evidence="7">
    <location>
        <begin position="6"/>
        <end position="421"/>
    </location>
</feature>
<evidence type="ECO:0000259" key="7">
    <source>
        <dbReference type="Pfam" id="PF01593"/>
    </source>
</evidence>
<accession>A0A9J7BZF9</accession>
<name>A0A9J7BZF9_9BACT</name>
<evidence type="ECO:0000256" key="5">
    <source>
        <dbReference type="ARBA" id="ARBA00023070"/>
    </source>
</evidence>
<proteinExistence type="inferred from homology"/>
<comment type="pathway">
    <text evidence="1">Plant hormone metabolism; auxin biosynthesis.</text>
</comment>
<dbReference type="Pfam" id="PF01593">
    <property type="entry name" value="Amino_oxidase"/>
    <property type="match status" value="1"/>
</dbReference>
<evidence type="ECO:0000256" key="2">
    <source>
        <dbReference type="ARBA" id="ARBA00005833"/>
    </source>
</evidence>
<keyword evidence="9" id="KW-1185">Reference proteome</keyword>